<feature type="region of interest" description="Disordered" evidence="6">
    <location>
        <begin position="1095"/>
        <end position="1114"/>
    </location>
</feature>
<proteinExistence type="predicted"/>
<comment type="caution">
    <text evidence="9">The sequence shown here is derived from an EMBL/GenBank/DDBJ whole genome shotgun (WGS) entry which is preliminary data.</text>
</comment>
<evidence type="ECO:0000256" key="5">
    <source>
        <dbReference type="SAM" id="Coils"/>
    </source>
</evidence>
<organism evidence="9 10">
    <name type="scientific">Centaurea solstitialis</name>
    <name type="common">yellow star-thistle</name>
    <dbReference type="NCBI Taxonomy" id="347529"/>
    <lineage>
        <taxon>Eukaryota</taxon>
        <taxon>Viridiplantae</taxon>
        <taxon>Streptophyta</taxon>
        <taxon>Embryophyta</taxon>
        <taxon>Tracheophyta</taxon>
        <taxon>Spermatophyta</taxon>
        <taxon>Magnoliopsida</taxon>
        <taxon>eudicotyledons</taxon>
        <taxon>Gunneridae</taxon>
        <taxon>Pentapetalae</taxon>
        <taxon>asterids</taxon>
        <taxon>campanulids</taxon>
        <taxon>Asterales</taxon>
        <taxon>Asteraceae</taxon>
        <taxon>Carduoideae</taxon>
        <taxon>Cardueae</taxon>
        <taxon>Centaureinae</taxon>
        <taxon>Centaurea</taxon>
    </lineage>
</organism>
<dbReference type="GO" id="GO:0080115">
    <property type="term" value="F:myosin XI tail binding"/>
    <property type="evidence" value="ECO:0007669"/>
    <property type="project" value="UniProtKB-ARBA"/>
</dbReference>
<feature type="compositionally biased region" description="Polar residues" evidence="6">
    <location>
        <begin position="387"/>
        <end position="396"/>
    </location>
</feature>
<feature type="compositionally biased region" description="Basic residues" evidence="6">
    <location>
        <begin position="684"/>
        <end position="694"/>
    </location>
</feature>
<feature type="signal peptide" evidence="7">
    <location>
        <begin position="1"/>
        <end position="31"/>
    </location>
</feature>
<feature type="region of interest" description="Disordered" evidence="6">
    <location>
        <begin position="868"/>
        <end position="919"/>
    </location>
</feature>
<feature type="region of interest" description="Disordered" evidence="6">
    <location>
        <begin position="381"/>
        <end position="453"/>
    </location>
</feature>
<feature type="region of interest" description="Disordered" evidence="6">
    <location>
        <begin position="1191"/>
        <end position="1252"/>
    </location>
</feature>
<evidence type="ECO:0000313" key="10">
    <source>
        <dbReference type="Proteomes" id="UP001172457"/>
    </source>
</evidence>
<keyword evidence="5" id="KW-0175">Coiled coil</keyword>
<evidence type="ECO:0000313" key="9">
    <source>
        <dbReference type="EMBL" id="KAJ9564977.1"/>
    </source>
</evidence>
<feature type="compositionally biased region" description="Low complexity" evidence="6">
    <location>
        <begin position="868"/>
        <end position="878"/>
    </location>
</feature>
<feature type="domain" description="GTD-binding" evidence="8">
    <location>
        <begin position="1284"/>
        <end position="1382"/>
    </location>
</feature>
<dbReference type="InterPro" id="IPR039306">
    <property type="entry name" value="MYOB"/>
</dbReference>
<evidence type="ECO:0000256" key="2">
    <source>
        <dbReference type="ARBA" id="ARBA00022692"/>
    </source>
</evidence>
<reference evidence="9" key="1">
    <citation type="submission" date="2023-03" db="EMBL/GenBank/DDBJ databases">
        <title>Chromosome-scale reference genome and RAD-based genetic map of yellow starthistle (Centaurea solstitialis) reveal putative structural variation and QTLs associated with invader traits.</title>
        <authorList>
            <person name="Reatini B."/>
            <person name="Cang F.A."/>
            <person name="Jiang Q."/>
            <person name="Mckibben M.T.W."/>
            <person name="Barker M.S."/>
            <person name="Rieseberg L.H."/>
            <person name="Dlugosch K.M."/>
        </authorList>
    </citation>
    <scope>NUCLEOTIDE SEQUENCE</scope>
    <source>
        <strain evidence="9">CAN-66</strain>
        <tissue evidence="9">Leaf</tissue>
    </source>
</reference>
<feature type="compositionally biased region" description="Basic and acidic residues" evidence="6">
    <location>
        <begin position="904"/>
        <end position="919"/>
    </location>
</feature>
<keyword evidence="3" id="KW-1133">Transmembrane helix</keyword>
<dbReference type="PANTHER" id="PTHR31448">
    <property type="entry name" value="MYOSIN-BINDING PROTEIN 2"/>
    <property type="match status" value="1"/>
</dbReference>
<name>A0AA38WL08_9ASTR</name>
<feature type="compositionally biased region" description="Basic and acidic residues" evidence="6">
    <location>
        <begin position="326"/>
        <end position="339"/>
    </location>
</feature>
<keyword evidence="10" id="KW-1185">Reference proteome</keyword>
<feature type="compositionally biased region" description="Basic and acidic residues" evidence="6">
    <location>
        <begin position="1224"/>
        <end position="1242"/>
    </location>
</feature>
<feature type="region of interest" description="Disordered" evidence="6">
    <location>
        <begin position="665"/>
        <end position="726"/>
    </location>
</feature>
<evidence type="ECO:0000256" key="4">
    <source>
        <dbReference type="ARBA" id="ARBA00023136"/>
    </source>
</evidence>
<dbReference type="PANTHER" id="PTHR31448:SF39">
    <property type="entry name" value="MYOSIN-BINDING PROTEIN 4-RELATED"/>
    <property type="match status" value="1"/>
</dbReference>
<feature type="coiled-coil region" evidence="5">
    <location>
        <begin position="1318"/>
        <end position="1384"/>
    </location>
</feature>
<comment type="subcellular location">
    <subcellularLocation>
        <location evidence="1">Membrane</location>
        <topology evidence="1">Single-pass membrane protein</topology>
    </subcellularLocation>
</comment>
<dbReference type="Proteomes" id="UP001172457">
    <property type="component" value="Chromosome 1"/>
</dbReference>
<feature type="compositionally biased region" description="Polar residues" evidence="6">
    <location>
        <begin position="584"/>
        <end position="597"/>
    </location>
</feature>
<accession>A0AA38WL08</accession>
<feature type="coiled-coil region" evidence="5">
    <location>
        <begin position="1469"/>
        <end position="1503"/>
    </location>
</feature>
<dbReference type="EMBL" id="JARYMX010000001">
    <property type="protein sequence ID" value="KAJ9564977.1"/>
    <property type="molecule type" value="Genomic_DNA"/>
</dbReference>
<keyword evidence="2" id="KW-0812">Transmembrane</keyword>
<dbReference type="InterPro" id="IPR007656">
    <property type="entry name" value="GTD-bd"/>
</dbReference>
<feature type="chain" id="PRO_5041431869" description="GTD-binding domain-containing protein" evidence="7">
    <location>
        <begin position="32"/>
        <end position="1532"/>
    </location>
</feature>
<feature type="region of interest" description="Disordered" evidence="6">
    <location>
        <begin position="528"/>
        <end position="598"/>
    </location>
</feature>
<feature type="compositionally biased region" description="Basic residues" evidence="6">
    <location>
        <begin position="409"/>
        <end position="423"/>
    </location>
</feature>
<feature type="region of interest" description="Disordered" evidence="6">
    <location>
        <begin position="326"/>
        <end position="346"/>
    </location>
</feature>
<dbReference type="GO" id="GO:0016020">
    <property type="term" value="C:membrane"/>
    <property type="evidence" value="ECO:0007669"/>
    <property type="project" value="UniProtKB-SubCell"/>
</dbReference>
<feature type="region of interest" description="Disordered" evidence="6">
    <location>
        <begin position="161"/>
        <end position="194"/>
    </location>
</feature>
<feature type="compositionally biased region" description="Polar residues" evidence="6">
    <location>
        <begin position="702"/>
        <end position="722"/>
    </location>
</feature>
<sequence>MAATKGLMDHLFMAACEWFLMFWVFIDAALASSLTKFAQYCELQIPCLLCSRFDHFFGNEEPVSNLSLFCNKHQGDISCLIYCDLHNKLADVREMCEDCLRSVTLQSRSNLECLRFVVSAVGREKEGYRKSNKNFVCVSSGIRTCCCCRRRWRAKSGGRAMVHHPNMVGSGEAKGNTKPPLPRVSRRNRSRRPDNLKKMRNKIKHRRVNPSFPIGFPEFRFTSDSEFDFLFSDDDDGSYKVVGIGERGLEDDSFAVGSKNDENESGTLRRRAYSTSDLGSLLLEAQLNESRRIRSASLTPNCLIGHGLPEMNKKLNVMQFPHGKTREFDLSKAQRDKKPSSSNGYEILDASQDQYKIFTRHSFSAADLRSALIREMLRDDSVPRRSASVTPNTSSGYGMGEDHFPKSQSRPKAKRYKKSRNTNKGKGSLDDSVVSRKTSGHHTHNQNQVPRRHSCSVFHVGNGILLNMPVDESLTSRSIDHGMEEPKKSKLRKGEKENNPLPPTGHFTKRCGYHLISFDMGSPVLVENHRGQSSRNRSASVTPNGYGYGEPKRLKHQNRPNTSHPYEFRSHNHGKTKKDKKQLPSMNSNNRLSSPPNVRNEFLATSLDDSVISRNSDNKKAKRHGSLDDSVVSRRTYQNQFGIPRRHSVSSFDLGRALLLEMQLDESSNSHSSSHHSTEPNSMHSHHRRSKKDKHPLPLPPNSISLDDSVVSKNRGSYNQHSGPRRHSYSVLELGCAILLNMKPDETPTDSASLDPNDYVGHGSALQKDKKHLPPMSSVKGFGSSSDVRSDLSIDKAKRHGSLDDSVVVSRSMGSQNQQETPRRHSISAFDLGRALLVEMYLDESLKRCYASSVPNCSAGILSNELSQSSLQNQPSSHSSDHNSMHSAPFPHQKSKLPPPYSSIDHRSDRLTTSSKEADEYKSLDDSFVVSRNTSEYDQYKSPRRHSYSVYEMGLTPNHSVGHNLDEPKNSKTESRPNYLNARQRGEGSRHKRCRKDVGSSVDARSDSLYKPDGNVSFDDSYISYNRDNQNRHSGLSRSAYSTSDLRSLHLQQLNFHEGSTGKSSASLTGELNWLTFQTGTNSCSLEFGHLSSKPGGSYRKRKKYDYPKAKKSKKSLPSTNYVKVVANYASDTDQSDGYVSFDDAIGSSNEDSRATRYNVFSRNSQSATDLGSAYLLDMNLEDNLRRRAASMTPNCETGYPKSPTGPSRYHSPEPDSPHPVQFHIEEPKKRDPHEFEKDKKPPLHPTSSDVSTNIKSDLCTSCLDKIDGRSMDGRSICDSEIDGSADKQKLQAEDDLRCMRLLQSELEAERNAATVAAHHAMNMITRLQQEKAALQMEALQYLRMMEEQAEYDMEALQKANELVEEKENEIQDLLDELEHYRRKYGDQSTRNVRAPIKSLEEEKRYVLQWLSTLEQKLNQIASVQTSNGMSNGDVRNKEKVHLNDENNLSISKGVHDKSLENENRLVDLSTVEHEIAYLKEKMEAFEADIEFLKHACNALNSDEGLEFIQEISLQIQDLRSFMFDRKYISSS</sequence>
<feature type="region of interest" description="Disordered" evidence="6">
    <location>
        <begin position="475"/>
        <end position="506"/>
    </location>
</feature>
<feature type="compositionally biased region" description="Basic and acidic residues" evidence="6">
    <location>
        <begin position="964"/>
        <end position="975"/>
    </location>
</feature>
<evidence type="ECO:0000256" key="7">
    <source>
        <dbReference type="SAM" id="SignalP"/>
    </source>
</evidence>
<feature type="compositionally biased region" description="Basic residues" evidence="6">
    <location>
        <begin position="438"/>
        <end position="453"/>
    </location>
</feature>
<evidence type="ECO:0000256" key="6">
    <source>
        <dbReference type="SAM" id="MobiDB-lite"/>
    </source>
</evidence>
<evidence type="ECO:0000256" key="3">
    <source>
        <dbReference type="ARBA" id="ARBA00022989"/>
    </source>
</evidence>
<dbReference type="Pfam" id="PF04576">
    <property type="entry name" value="Zein-binding"/>
    <property type="match status" value="1"/>
</dbReference>
<dbReference type="PROSITE" id="PS51775">
    <property type="entry name" value="GTD_BINDING"/>
    <property type="match status" value="1"/>
</dbReference>
<feature type="compositionally biased region" description="Basic residues" evidence="6">
    <location>
        <begin position="571"/>
        <end position="580"/>
    </location>
</feature>
<feature type="compositionally biased region" description="Polar residues" evidence="6">
    <location>
        <begin position="531"/>
        <end position="543"/>
    </location>
</feature>
<feature type="region of interest" description="Disordered" evidence="6">
    <location>
        <begin position="762"/>
        <end position="825"/>
    </location>
</feature>
<keyword evidence="4" id="KW-0472">Membrane</keyword>
<gene>
    <name evidence="9" type="ORF">OSB04_000943</name>
</gene>
<feature type="compositionally biased region" description="Basic residues" evidence="6">
    <location>
        <begin position="1099"/>
        <end position="1114"/>
    </location>
</feature>
<feature type="region of interest" description="Disordered" evidence="6">
    <location>
        <begin position="954"/>
        <end position="1010"/>
    </location>
</feature>
<protein>
    <recommendedName>
        <fullName evidence="8">GTD-binding domain-containing protein</fullName>
    </recommendedName>
</protein>
<keyword evidence="7" id="KW-0732">Signal</keyword>
<evidence type="ECO:0000256" key="1">
    <source>
        <dbReference type="ARBA" id="ARBA00004167"/>
    </source>
</evidence>
<evidence type="ECO:0000259" key="8">
    <source>
        <dbReference type="PROSITE" id="PS51775"/>
    </source>
</evidence>
<feature type="compositionally biased region" description="Basic and acidic residues" evidence="6">
    <location>
        <begin position="478"/>
        <end position="498"/>
    </location>
</feature>